<dbReference type="Proteomes" id="UP000555828">
    <property type="component" value="Unassembled WGS sequence"/>
</dbReference>
<keyword evidence="2" id="KW-1185">Reference proteome</keyword>
<dbReference type="AlphaFoldDB" id="A0A841GM02"/>
<dbReference type="EMBL" id="JACHEX010000004">
    <property type="protein sequence ID" value="MBB6063035.1"/>
    <property type="molecule type" value="Genomic_DNA"/>
</dbReference>
<accession>A0A841GM02</accession>
<reference evidence="1 2" key="1">
    <citation type="submission" date="2020-08" db="EMBL/GenBank/DDBJ databases">
        <title>Genomic Encyclopedia of Type Strains, Phase IV (KMG-IV): sequencing the most valuable type-strain genomes for metagenomic binning, comparative biology and taxonomic classification.</title>
        <authorList>
            <person name="Goeker M."/>
        </authorList>
    </citation>
    <scope>NUCLEOTIDE SEQUENCE [LARGE SCALE GENOMIC DNA]</scope>
    <source>
        <strain evidence="1 2">DSM 13481</strain>
    </source>
</reference>
<sequence length="435" mass="50238">MKKYLILIMFFMSVLALSFTLKVEAGKIEVPFVMKMSDFLDYLPEDVDPYWDAIRVKVEGNYVPFQIDDVDGNGRISGNDYLMFLAKGSCEIIIPENEMGKIKFESYFKVSKNEKSWMISGKNGETYKVDEHGIVHVTKYANVEGTLLDEIGILRVAGFANSTYYINGELGKHFEEVSYAFEPVSIKVVPGPVAFSVYTKLRSVTFSGLDQYVITHVFKNGDILVNNNISFRNYADLMKLQHMVTRVLTSIDGDAVHVLPVFRRLVWADQLNITPYEYWLERNAIKMVDNKPYIVFPAKDSMKPLWWGATYIFASEERWRGNYSEKFKLGIAEILPEIPVVKDNFVDWINGNTWVFESQEFRDGVFKWIPGEFEAFDATKGAYPSDMSSWPNRYFAGQQVKFERLYSINKSNSLEEWINFLEVKSDSFRSLKIVK</sequence>
<organism evidence="1 2">
    <name type="scientific">Thermosipho japonicus</name>
    <dbReference type="NCBI Taxonomy" id="90323"/>
    <lineage>
        <taxon>Bacteria</taxon>
        <taxon>Thermotogati</taxon>
        <taxon>Thermotogota</taxon>
        <taxon>Thermotogae</taxon>
        <taxon>Thermotogales</taxon>
        <taxon>Fervidobacteriaceae</taxon>
        <taxon>Thermosipho</taxon>
    </lineage>
</organism>
<dbReference type="InterPro" id="IPR018247">
    <property type="entry name" value="EF_Hand_1_Ca_BS"/>
</dbReference>
<protein>
    <recommendedName>
        <fullName evidence="3">EF-hand domain-containing protein</fullName>
    </recommendedName>
</protein>
<evidence type="ECO:0000313" key="1">
    <source>
        <dbReference type="EMBL" id="MBB6063035.1"/>
    </source>
</evidence>
<dbReference type="PROSITE" id="PS00018">
    <property type="entry name" value="EF_HAND_1"/>
    <property type="match status" value="1"/>
</dbReference>
<name>A0A841GM02_9BACT</name>
<proteinExistence type="predicted"/>
<gene>
    <name evidence="1" type="ORF">HNP65_001498</name>
</gene>
<evidence type="ECO:0008006" key="3">
    <source>
        <dbReference type="Google" id="ProtNLM"/>
    </source>
</evidence>
<dbReference type="RefSeq" id="WP_184619640.1">
    <property type="nucleotide sequence ID" value="NZ_JACHEX010000004.1"/>
</dbReference>
<comment type="caution">
    <text evidence="1">The sequence shown here is derived from an EMBL/GenBank/DDBJ whole genome shotgun (WGS) entry which is preliminary data.</text>
</comment>
<evidence type="ECO:0000313" key="2">
    <source>
        <dbReference type="Proteomes" id="UP000555828"/>
    </source>
</evidence>